<feature type="domain" description="DNA2/NAM7 helicase helicase" evidence="1">
    <location>
        <begin position="217"/>
        <end position="293"/>
    </location>
</feature>
<dbReference type="PANTHER" id="PTHR43788:SF8">
    <property type="entry name" value="DNA-BINDING PROTEIN SMUBP-2"/>
    <property type="match status" value="1"/>
</dbReference>
<dbReference type="Gene3D" id="3.40.50.300">
    <property type="entry name" value="P-loop containing nucleotide triphosphate hydrolases"/>
    <property type="match status" value="1"/>
</dbReference>
<reference evidence="2" key="1">
    <citation type="submission" date="2020-10" db="EMBL/GenBank/DDBJ databases">
        <authorList>
            <person name="Kikuchi T."/>
        </authorList>
    </citation>
    <scope>NUCLEOTIDE SEQUENCE</scope>
    <source>
        <strain evidence="2">NKZ352</strain>
    </source>
</reference>
<dbReference type="GO" id="GO:0043139">
    <property type="term" value="F:5'-3' DNA helicase activity"/>
    <property type="evidence" value="ECO:0007669"/>
    <property type="project" value="TreeGrafter"/>
</dbReference>
<name>A0A8S1GMG9_9PELO</name>
<comment type="caution">
    <text evidence="2">The sequence shown here is derived from an EMBL/GenBank/DDBJ whole genome shotgun (WGS) entry which is preliminary data.</text>
</comment>
<dbReference type="PANTHER" id="PTHR43788">
    <property type="entry name" value="DNA2/NAM7 HELICASE FAMILY MEMBER"/>
    <property type="match status" value="1"/>
</dbReference>
<dbReference type="Pfam" id="PF13086">
    <property type="entry name" value="AAA_11"/>
    <property type="match status" value="1"/>
</dbReference>
<accession>A0A8S1GMG9</accession>
<organism evidence="2 3">
    <name type="scientific">Caenorhabditis auriculariae</name>
    <dbReference type="NCBI Taxonomy" id="2777116"/>
    <lineage>
        <taxon>Eukaryota</taxon>
        <taxon>Metazoa</taxon>
        <taxon>Ecdysozoa</taxon>
        <taxon>Nematoda</taxon>
        <taxon>Chromadorea</taxon>
        <taxon>Rhabditida</taxon>
        <taxon>Rhabditina</taxon>
        <taxon>Rhabditomorpha</taxon>
        <taxon>Rhabditoidea</taxon>
        <taxon>Rhabditidae</taxon>
        <taxon>Peloderinae</taxon>
        <taxon>Caenorhabditis</taxon>
    </lineage>
</organism>
<dbReference type="InterPro" id="IPR027417">
    <property type="entry name" value="P-loop_NTPase"/>
</dbReference>
<dbReference type="SUPFAM" id="SSF52540">
    <property type="entry name" value="P-loop containing nucleoside triphosphate hydrolases"/>
    <property type="match status" value="1"/>
</dbReference>
<gene>
    <name evidence="2" type="ORF">CAUJ_LOCUS70</name>
</gene>
<dbReference type="Gene3D" id="2.40.30.270">
    <property type="match status" value="1"/>
</dbReference>
<dbReference type="InterPro" id="IPR041677">
    <property type="entry name" value="DNA2/NAM7_AAA_11"/>
</dbReference>
<dbReference type="AlphaFoldDB" id="A0A8S1GMG9"/>
<sequence>MRYLNFVLFSAERKLFSGLQNNFLVPSIAFGHSAKSVRKKDVRSIPALFKASIKKWCKLLDEEIRNDNEILKQLCAEDSGMQMLEKRGLGVTRLNVVGLNHDPMDGMTLLLSRQSPFWSPQKWLRPGSPAVLNIVNGSSLNEVVDCVIRKATSAQIELMTLVLAPSQTKGALHSLQNFLESKEVYTGAGSRLIDYAFRGAHMPSFHERRLSNLDTDFNESQVRAISASMNSKRPFLCIQGPPGTGKTKVISKITQMLIEKGKKVLLCAPSNVATDNVYDSTLSLISKGSPKRISEIFNVANQREAVCEDPEFGTLQELSNQLKSASSKEKKPN</sequence>
<protein>
    <recommendedName>
        <fullName evidence="1">DNA2/NAM7 helicase helicase domain-containing protein</fullName>
    </recommendedName>
</protein>
<evidence type="ECO:0000259" key="1">
    <source>
        <dbReference type="Pfam" id="PF13086"/>
    </source>
</evidence>
<evidence type="ECO:0000313" key="2">
    <source>
        <dbReference type="EMBL" id="CAD6184151.1"/>
    </source>
</evidence>
<dbReference type="OrthoDB" id="5805783at2759"/>
<proteinExistence type="predicted"/>
<keyword evidence="3" id="KW-1185">Reference proteome</keyword>
<dbReference type="InterPro" id="IPR050534">
    <property type="entry name" value="Coronavir_polyprotein_1ab"/>
</dbReference>
<dbReference type="Proteomes" id="UP000835052">
    <property type="component" value="Unassembled WGS sequence"/>
</dbReference>
<dbReference type="EMBL" id="CAJGYM010000001">
    <property type="protein sequence ID" value="CAD6184151.1"/>
    <property type="molecule type" value="Genomic_DNA"/>
</dbReference>
<evidence type="ECO:0000313" key="3">
    <source>
        <dbReference type="Proteomes" id="UP000835052"/>
    </source>
</evidence>